<dbReference type="GO" id="GO:0004789">
    <property type="term" value="F:thiamine-phosphate diphosphorylase activity"/>
    <property type="evidence" value="ECO:0007669"/>
    <property type="project" value="TreeGrafter"/>
</dbReference>
<accession>A0A4Z0V4Y7</accession>
<protein>
    <submittedName>
        <fullName evidence="4">Thiamine phosphate synthase</fullName>
    </submittedName>
</protein>
<dbReference type="GeneID" id="82150476"/>
<name>A0A4Z0V4Y7_9BACT</name>
<evidence type="ECO:0000256" key="1">
    <source>
        <dbReference type="ARBA" id="ARBA00004948"/>
    </source>
</evidence>
<keyword evidence="5" id="KW-1185">Reference proteome</keyword>
<dbReference type="PANTHER" id="PTHR20857">
    <property type="entry name" value="THIAMINE-PHOSPHATE PYROPHOSPHORYLASE"/>
    <property type="match status" value="1"/>
</dbReference>
<dbReference type="AlphaFoldDB" id="A0A4Z0V4Y7"/>
<reference evidence="4 5" key="1">
    <citation type="submission" date="2019-02" db="EMBL/GenBank/DDBJ databases">
        <title>Isolation and identification of novel species under the genus Muribaculum.</title>
        <authorList>
            <person name="Miyake S."/>
            <person name="Ding Y."/>
            <person name="Low A."/>
            <person name="Soh M."/>
            <person name="Seedorf H."/>
        </authorList>
    </citation>
    <scope>NUCLEOTIDE SEQUENCE [LARGE SCALE GENOMIC DNA]</scope>
    <source>
        <strain evidence="4 5">TLL-A3</strain>
    </source>
</reference>
<gene>
    <name evidence="4" type="ORF">EZ315_11810</name>
</gene>
<comment type="pathway">
    <text evidence="1">Cofactor biosynthesis; thiamine diphosphate biosynthesis.</text>
</comment>
<organism evidence="4 5">
    <name type="scientific">Duncaniella freteri</name>
    <dbReference type="NCBI Taxonomy" id="2530391"/>
    <lineage>
        <taxon>Bacteria</taxon>
        <taxon>Pseudomonadati</taxon>
        <taxon>Bacteroidota</taxon>
        <taxon>Bacteroidia</taxon>
        <taxon>Bacteroidales</taxon>
        <taxon>Muribaculaceae</taxon>
        <taxon>Duncaniella</taxon>
    </lineage>
</organism>
<comment type="caution">
    <text evidence="4">The sequence shown here is derived from an EMBL/GenBank/DDBJ whole genome shotgun (WGS) entry which is preliminary data.</text>
</comment>
<dbReference type="SUPFAM" id="SSF51391">
    <property type="entry name" value="Thiamin phosphate synthase"/>
    <property type="match status" value="1"/>
</dbReference>
<dbReference type="Gene3D" id="3.20.20.70">
    <property type="entry name" value="Aldolase class I"/>
    <property type="match status" value="1"/>
</dbReference>
<dbReference type="RefSeq" id="WP_135472259.1">
    <property type="nucleotide sequence ID" value="NZ_CASKCQ010000013.1"/>
</dbReference>
<dbReference type="InterPro" id="IPR036206">
    <property type="entry name" value="ThiamineP_synth_sf"/>
</dbReference>
<dbReference type="CDD" id="cd00564">
    <property type="entry name" value="TMP_TenI"/>
    <property type="match status" value="1"/>
</dbReference>
<dbReference type="GO" id="GO:0005737">
    <property type="term" value="C:cytoplasm"/>
    <property type="evidence" value="ECO:0007669"/>
    <property type="project" value="TreeGrafter"/>
</dbReference>
<evidence type="ECO:0000256" key="2">
    <source>
        <dbReference type="ARBA" id="ARBA00022977"/>
    </source>
</evidence>
<evidence type="ECO:0000313" key="4">
    <source>
        <dbReference type="EMBL" id="TGG36525.1"/>
    </source>
</evidence>
<evidence type="ECO:0000259" key="3">
    <source>
        <dbReference type="Pfam" id="PF02581"/>
    </source>
</evidence>
<dbReference type="PANTHER" id="PTHR20857:SF15">
    <property type="entry name" value="THIAMINE-PHOSPHATE SYNTHASE"/>
    <property type="match status" value="1"/>
</dbReference>
<feature type="domain" description="Thiamine phosphate synthase/TenI" evidence="3">
    <location>
        <begin position="9"/>
        <end position="176"/>
    </location>
</feature>
<proteinExistence type="predicted"/>
<dbReference type="Proteomes" id="UP000297635">
    <property type="component" value="Unassembled WGS sequence"/>
</dbReference>
<dbReference type="GO" id="GO:0009228">
    <property type="term" value="P:thiamine biosynthetic process"/>
    <property type="evidence" value="ECO:0007669"/>
    <property type="project" value="UniProtKB-KW"/>
</dbReference>
<dbReference type="InterPro" id="IPR013785">
    <property type="entry name" value="Aldolase_TIM"/>
</dbReference>
<evidence type="ECO:0000313" key="5">
    <source>
        <dbReference type="Proteomes" id="UP000297635"/>
    </source>
</evidence>
<dbReference type="EMBL" id="SJSA01000002">
    <property type="protein sequence ID" value="TGG36525.1"/>
    <property type="molecule type" value="Genomic_DNA"/>
</dbReference>
<dbReference type="InterPro" id="IPR022998">
    <property type="entry name" value="ThiamineP_synth_TenI"/>
</dbReference>
<keyword evidence="2" id="KW-0784">Thiamine biosynthesis</keyword>
<dbReference type="Pfam" id="PF02581">
    <property type="entry name" value="TMP-TENI"/>
    <property type="match status" value="1"/>
</dbReference>
<sequence length="196" mass="22124">MGADPMLLIAVTPHDPVDNEWHKVEALLQSGWHRVHLRHPDSTLADMRWIIESIDQKYHNRIVLHGHFDLINDFNLGGLHLNHRCPSAPSLYHGPLSRSCHSLQEIYDAEDMEYVTISPIFDSISKQGYRSAFNHEDLTKLSHASVPLIALGGISPDNIEEIRQYNFAGFAMLGAIPWHGTVEDVNKFAKQALSIC</sequence>